<organism evidence="4 5">
    <name type="scientific">Natronomicrosphaera hydrolytica</name>
    <dbReference type="NCBI Taxonomy" id="3242702"/>
    <lineage>
        <taxon>Bacteria</taxon>
        <taxon>Pseudomonadati</taxon>
        <taxon>Planctomycetota</taxon>
        <taxon>Phycisphaerae</taxon>
        <taxon>Phycisphaerales</taxon>
        <taxon>Phycisphaeraceae</taxon>
        <taxon>Natronomicrosphaera</taxon>
    </lineage>
</organism>
<dbReference type="RefSeq" id="WP_425344201.1">
    <property type="nucleotide sequence ID" value="NZ_JBGUBD010000002.1"/>
</dbReference>
<dbReference type="PANTHER" id="PTHR42804:SF1">
    <property type="entry name" value="ALDEHYDE DEHYDROGENASE-RELATED"/>
    <property type="match status" value="1"/>
</dbReference>
<reference evidence="4 5" key="1">
    <citation type="submission" date="2024-08" db="EMBL/GenBank/DDBJ databases">
        <title>Whole-genome sequencing of halo(alkali)philic microorganisms from hypersaline lakes.</title>
        <authorList>
            <person name="Sorokin D.Y."/>
            <person name="Merkel A.Y."/>
            <person name="Messina E."/>
            <person name="Yakimov M."/>
        </authorList>
    </citation>
    <scope>NUCLEOTIDE SEQUENCE [LARGE SCALE GENOMIC DNA]</scope>
    <source>
        <strain evidence="4 5">AB-hyl4</strain>
    </source>
</reference>
<dbReference type="Proteomes" id="UP001575105">
    <property type="component" value="Unassembled WGS sequence"/>
</dbReference>
<dbReference type="EMBL" id="JBGUBD010000002">
    <property type="protein sequence ID" value="MFA9477276.1"/>
    <property type="molecule type" value="Genomic_DNA"/>
</dbReference>
<keyword evidence="2" id="KW-0560">Oxidoreductase</keyword>
<dbReference type="Pfam" id="PF00171">
    <property type="entry name" value="Aldedh"/>
    <property type="match status" value="1"/>
</dbReference>
<feature type="domain" description="Aldehyde dehydrogenase" evidence="3">
    <location>
        <begin position="6"/>
        <end position="433"/>
    </location>
</feature>
<dbReference type="InterPro" id="IPR016162">
    <property type="entry name" value="Ald_DH_N"/>
</dbReference>
<name>A0ABV4U158_9BACT</name>
<evidence type="ECO:0000256" key="1">
    <source>
        <dbReference type="ARBA" id="ARBA00009986"/>
    </source>
</evidence>
<dbReference type="SUPFAM" id="SSF53720">
    <property type="entry name" value="ALDH-like"/>
    <property type="match status" value="1"/>
</dbReference>
<evidence type="ECO:0000313" key="5">
    <source>
        <dbReference type="Proteomes" id="UP001575105"/>
    </source>
</evidence>
<dbReference type="InterPro" id="IPR016161">
    <property type="entry name" value="Ald_DH/histidinol_DH"/>
</dbReference>
<dbReference type="InterPro" id="IPR016163">
    <property type="entry name" value="Ald_DH_C"/>
</dbReference>
<gene>
    <name evidence="4" type="ORF">ACERK3_03095</name>
</gene>
<evidence type="ECO:0000259" key="3">
    <source>
        <dbReference type="Pfam" id="PF00171"/>
    </source>
</evidence>
<proteinExistence type="inferred from homology"/>
<dbReference type="PANTHER" id="PTHR42804">
    <property type="entry name" value="ALDEHYDE DEHYDROGENASE"/>
    <property type="match status" value="1"/>
</dbReference>
<evidence type="ECO:0000313" key="4">
    <source>
        <dbReference type="EMBL" id="MFA9477276.1"/>
    </source>
</evidence>
<evidence type="ECO:0000256" key="2">
    <source>
        <dbReference type="ARBA" id="ARBA00023002"/>
    </source>
</evidence>
<protein>
    <submittedName>
        <fullName evidence="4">Aldehyde dehydrogenase family protein</fullName>
    </submittedName>
</protein>
<dbReference type="Gene3D" id="3.40.309.10">
    <property type="entry name" value="Aldehyde Dehydrogenase, Chain A, domain 2"/>
    <property type="match status" value="1"/>
</dbReference>
<sequence>MNVSIVEHESIADHVKLARAAQSAWARTPLAERLTVIGRMRRALSVDARNVAEQLTSALPQRRSTAETLAAEVLPLLDGWRFLEKRARAVLRPRQLGARGRPIWLWGSRSTIYREPKGVVLIICPFNYPLLLGGAPMGQALTAGNAVLLKPGRLGQPAAAMLAKLALDAGLPTGLVQVLDDSIEAGLNAIDVGVDHVVMTGSSQAGRDVMRRCTEQLTPVTLELSGCDSVFVQADADLDHVTRCLTFGLSINSSATCIAPRRAWVHEACHDALCQRLAKAFKDGPALHAQPTAVDRLRVLVEQARQDGAELIAGEAMGDGRVRPFVLKNVSPADELLRTDLFAPVLSLVSVASDEQALSLDQACDYALGASVFGKPKSAAALAQQVQAGVVTVNDLIAPTADPRLPFGGRGESGFGVTRGAAGLLELTQIRCVVDRPARLQAHLMPQRDNDADRIETLIQASHGPWRRRIQAWRKLIRMGQ</sequence>
<accession>A0ABV4U158</accession>
<comment type="caution">
    <text evidence="4">The sequence shown here is derived from an EMBL/GenBank/DDBJ whole genome shotgun (WGS) entry which is preliminary data.</text>
</comment>
<comment type="similarity">
    <text evidence="1">Belongs to the aldehyde dehydrogenase family.</text>
</comment>
<dbReference type="Gene3D" id="3.40.605.10">
    <property type="entry name" value="Aldehyde Dehydrogenase, Chain A, domain 1"/>
    <property type="match status" value="1"/>
</dbReference>
<dbReference type="InterPro" id="IPR015590">
    <property type="entry name" value="Aldehyde_DH_dom"/>
</dbReference>
<keyword evidence="5" id="KW-1185">Reference proteome</keyword>